<keyword evidence="1" id="KW-0812">Transmembrane</keyword>
<dbReference type="OrthoDB" id="387500at2157"/>
<dbReference type="RefSeq" id="WP_052883800.1">
    <property type="nucleotide sequence ID" value="NZ_CP009961.1"/>
</dbReference>
<sequence length="823" mass="95296">MKVKSYFKELFKEHLPRKELREELGLTTNFIQEENKIGKNLAGDLLVTLPWIVGGALTVIGAAFAYDYFIRDKEAPEIESLKYKDRVFKRENQEFFACVKEKNPEKYAILNLNNTKIEIPFDEKDSCYKISFDPSKYWSKEGIVKGELIVPDKYNNISKENVSFFVNLESPKIEGLDINRKDVGIYEISGLIKDDNLENAFLLIDNNRIDLNKNGNNFYSEIKTLKDLEFKLCAFDKFNLSSCVNGKIEFSQDNPNVYYALNKGLNQSYIDLIKPLDNDGKQDLNEREFVDLLSEYQKFLVIPTYLNYLRNQTSDGIISNEELNYSKNFSSLVERLYENVLKGKIDELKVKANNAPDKWEAEEILKKARILEEILNKRIVDNSTINVLDYSSSLGLKLNFDRELASNATAKVLGYYGIAVVERKLPEEFDAISLLTKATQDKIYGENIVDFEPIVINDAANRTILIGSLDIGRDTWMLAHLLKERPYLVEQPKKYEWINRMIQEVAYDIFDDEYSLNSRWIEPHSGKEHLPENVTPTNKEVWEVILGFHDYMDKLPEKLKKDNLPIVFPYYDSDLLKSQINDKVGRTIALFLLAKLPNATYDWSREEIVPGMEGIRVFLKQLPWIYEEMKNAWKDPNSEGYKNAMVAYKMWLNDRFVHGMKNTVKQFSGTWPFEQPGTIDDFLNKNWENWKFAKFPYAYMRGRGSYGPDFNIKNYGEWEMYDDGLPLAYKAFGIPLGEMYGDGTSGNLGGPGNYFFREFAIYGIPDSIINSLLNERSLGRIAVGYGNGISLTSCIDGFEKDSGYQIYEWFRHTPIYLWKKGKS</sequence>
<organism evidence="2 3">
    <name type="scientific">Infirmifilum uzonense</name>
    <dbReference type="NCBI Taxonomy" id="1550241"/>
    <lineage>
        <taxon>Archaea</taxon>
        <taxon>Thermoproteota</taxon>
        <taxon>Thermoprotei</taxon>
        <taxon>Thermofilales</taxon>
        <taxon>Thermofilaceae</taxon>
        <taxon>Infirmifilum</taxon>
    </lineage>
</organism>
<reference evidence="2 3" key="1">
    <citation type="journal article" date="2015" name="Stand. Genomic Sci.">
        <title>Complete genome sequence of and proposal of Thermofilum uzonense sp. nov. a novel hyperthermophilic crenarchaeon and emended description of the genus Thermofilum.</title>
        <authorList>
            <person name="Toshchakov S.V."/>
            <person name="Korzhenkov A.A."/>
            <person name="Samarov N.I."/>
            <person name="Mazunin I.O."/>
            <person name="Mozhey O.I."/>
            <person name="Shmyr I.S."/>
            <person name="Derbikova K.S."/>
            <person name="Taranov E.A."/>
            <person name="Dominova I.N."/>
            <person name="Bonch-Osmolovskaya E.A."/>
            <person name="Patrushev M.V."/>
            <person name="Podosokorskaya O.A."/>
            <person name="Kublanov I.V."/>
        </authorList>
    </citation>
    <scope>NUCLEOTIDE SEQUENCE [LARGE SCALE GENOMIC DNA]</scope>
    <source>
        <strain evidence="2 3">1807-2</strain>
    </source>
</reference>
<accession>A0A0F7FHP7</accession>
<protein>
    <submittedName>
        <fullName evidence="2">Uncharacterized protein</fullName>
    </submittedName>
</protein>
<keyword evidence="1" id="KW-0472">Membrane</keyword>
<gene>
    <name evidence="2" type="ORF">MA03_02715</name>
</gene>
<evidence type="ECO:0000256" key="1">
    <source>
        <dbReference type="SAM" id="Phobius"/>
    </source>
</evidence>
<dbReference type="AlphaFoldDB" id="A0A0F7FHP7"/>
<dbReference type="KEGG" id="thf:MA03_02715"/>
<dbReference type="PATRIC" id="fig|1550241.5.peg.557"/>
<dbReference type="EMBL" id="CP009961">
    <property type="protein sequence ID" value="AKG38397.1"/>
    <property type="molecule type" value="Genomic_DNA"/>
</dbReference>
<evidence type="ECO:0000313" key="3">
    <source>
        <dbReference type="Proteomes" id="UP000067434"/>
    </source>
</evidence>
<dbReference type="GeneID" id="25401108"/>
<keyword evidence="3" id="KW-1185">Reference proteome</keyword>
<name>A0A0F7FHP7_9CREN</name>
<dbReference type="Proteomes" id="UP000067434">
    <property type="component" value="Chromosome"/>
</dbReference>
<dbReference type="HOGENOM" id="CLU_337301_0_0_2"/>
<evidence type="ECO:0000313" key="2">
    <source>
        <dbReference type="EMBL" id="AKG38397.1"/>
    </source>
</evidence>
<feature type="transmembrane region" description="Helical" evidence="1">
    <location>
        <begin position="45"/>
        <end position="66"/>
    </location>
</feature>
<keyword evidence="1" id="KW-1133">Transmembrane helix</keyword>
<proteinExistence type="predicted"/>